<sequence>MVARWPPGRRHHGCVNLRSKERTIPSVPPARPVIAESWRRALAGGVDPERGRSARALTAEQLAHRRHGSPLAELMPRLREGLRPVIEDDRHVLVVTDADGWVLWQDGSPAVRRRAERLDLHEGAYWGEETVGTNGIGTALVTRRPVQVHAEEHYVRTLRALVCAAAPLHDPRDGRLLGAVNVTGPVASAHPATLPLVTAVAQLAEGELRARHWSSLERLRAVAAPVLARLEGTALAVDGAGWPAAATGTTPPDRVTLPRTPRPGPTWLPALGRCTLEPLPGGWLVRVGSGEAAEPGQLVLDVSGARSWSVRVSGPAGSWTQELSPRHTELLLVLALHPAGRSAAQLAADLFGDPARTVTVRAEMSRLRRTLGGVLAHRPYRFADGVRVEVLRPRTPGELLPFSTAPAIVAARRA</sequence>
<dbReference type="Pfam" id="PF01590">
    <property type="entry name" value="GAF"/>
    <property type="match status" value="1"/>
</dbReference>
<protein>
    <submittedName>
        <fullName evidence="3">GAF domain-containing protein</fullName>
    </submittedName>
</protein>
<keyword evidence="4" id="KW-1185">Reference proteome</keyword>
<evidence type="ECO:0000256" key="1">
    <source>
        <dbReference type="SAM" id="MobiDB-lite"/>
    </source>
</evidence>
<evidence type="ECO:0000313" key="3">
    <source>
        <dbReference type="EMBL" id="MBH5337562.1"/>
    </source>
</evidence>
<dbReference type="EMBL" id="JACYXC010000001">
    <property type="protein sequence ID" value="MBH5337562.1"/>
    <property type="molecule type" value="Genomic_DNA"/>
</dbReference>
<accession>A0ABS0NR58</accession>
<evidence type="ECO:0000313" key="4">
    <source>
        <dbReference type="Proteomes" id="UP000807371"/>
    </source>
</evidence>
<gene>
    <name evidence="3" type="ORF">IHE55_23445</name>
</gene>
<feature type="region of interest" description="Disordered" evidence="1">
    <location>
        <begin position="244"/>
        <end position="264"/>
    </location>
</feature>
<dbReference type="Gene3D" id="3.30.450.40">
    <property type="match status" value="1"/>
</dbReference>
<dbReference type="Proteomes" id="UP000807371">
    <property type="component" value="Unassembled WGS sequence"/>
</dbReference>
<dbReference type="InterPro" id="IPR029016">
    <property type="entry name" value="GAF-like_dom_sf"/>
</dbReference>
<proteinExistence type="predicted"/>
<organism evidence="3 4">
    <name type="scientific">Streptomyces pactum</name>
    <dbReference type="NCBI Taxonomy" id="68249"/>
    <lineage>
        <taxon>Bacteria</taxon>
        <taxon>Bacillati</taxon>
        <taxon>Actinomycetota</taxon>
        <taxon>Actinomycetes</taxon>
        <taxon>Kitasatosporales</taxon>
        <taxon>Streptomycetaceae</taxon>
        <taxon>Streptomyces</taxon>
    </lineage>
</organism>
<reference evidence="3 4" key="1">
    <citation type="submission" date="2020-09" db="EMBL/GenBank/DDBJ databases">
        <title>Biosynthesis of the nuclear factor of activated T cells inhibitor NFAT-133 and its congeners in Streptomyces pactum.</title>
        <authorList>
            <person name="Zhou W."/>
            <person name="Posri P."/>
            <person name="Abugrain M.E."/>
            <person name="Weisberg A.J."/>
            <person name="Chang J.H."/>
            <person name="Mahmud T."/>
        </authorList>
    </citation>
    <scope>NUCLEOTIDE SEQUENCE [LARGE SCALE GENOMIC DNA]</scope>
    <source>
        <strain evidence="3 4">ATCC 27456</strain>
    </source>
</reference>
<feature type="domain" description="GAF" evidence="2">
    <location>
        <begin position="71"/>
        <end position="207"/>
    </location>
</feature>
<name>A0ABS0NR58_9ACTN</name>
<evidence type="ECO:0000259" key="2">
    <source>
        <dbReference type="Pfam" id="PF01590"/>
    </source>
</evidence>
<dbReference type="InterPro" id="IPR003018">
    <property type="entry name" value="GAF"/>
</dbReference>
<comment type="caution">
    <text evidence="3">The sequence shown here is derived from an EMBL/GenBank/DDBJ whole genome shotgun (WGS) entry which is preliminary data.</text>
</comment>